<proteinExistence type="predicted"/>
<reference evidence="2 3" key="1">
    <citation type="submission" date="2016-10" db="EMBL/GenBank/DDBJ databases">
        <title>Silvanigrella aquatica sp. nov., isolated from a freshwater lake located in the Black Forest, Germany, description of Silvanigrellaceae fam. nov., Silvanigrellales ord. nov., reclassification of the order Bdellovibrionales in the class Oligoflexia, reclassification of the families Bacteriovoracaceae and Halobacteriovoraceae in the new order Bacteriovoracales ord. nov., and reclassification of the family Pseudobacteriovoracaceae in the order Oligoflexiales.</title>
        <authorList>
            <person name="Hahn M.W."/>
            <person name="Schmidt J."/>
            <person name="Koll U."/>
            <person name="Rohde M."/>
            <person name="Verbag S."/>
            <person name="Pitt A."/>
            <person name="Nakai R."/>
            <person name="Naganuma T."/>
            <person name="Lang E."/>
        </authorList>
    </citation>
    <scope>NUCLEOTIDE SEQUENCE [LARGE SCALE GENOMIC DNA]</scope>
    <source>
        <strain evidence="2 3">MWH-Nonnen-W8red</strain>
    </source>
</reference>
<dbReference type="STRING" id="1915309.AXG55_11720"/>
<dbReference type="RefSeq" id="WP_148698283.1">
    <property type="nucleotide sequence ID" value="NZ_CP017834.1"/>
</dbReference>
<evidence type="ECO:0000313" key="3">
    <source>
        <dbReference type="Proteomes" id="UP000184731"/>
    </source>
</evidence>
<keyword evidence="1" id="KW-0732">Signal</keyword>
<accession>A0A1L4D2V9</accession>
<dbReference type="InterPro" id="IPR046495">
    <property type="entry name" value="DUF6588"/>
</dbReference>
<sequence length="261" mass="28063">MKNKKLSKLINCRNIITISLLTFVNSSFADNTMNFNFSSQIPDGDYKNIVTTIVNPTRFQFMSSPSRNIGRIIPVGISVGGGVSYVNIPQSTTDSLNKYTDSANNFPSAIVIPRLIAKIDIPGGLDVAVNYATIPQSSIVLSGIAVQYSLFDPRLVPVSFALRGGYTRIQGFAPLDANSTNVEALLGAKLAILKPYVGVGNNWSNASTNITNQYVTLSKSLSWTETYGILGLQLSALLGLGVEAQISSSQTIYNAKLSIEI</sequence>
<organism evidence="2 3">
    <name type="scientific">Silvanigrella aquatica</name>
    <dbReference type="NCBI Taxonomy" id="1915309"/>
    <lineage>
        <taxon>Bacteria</taxon>
        <taxon>Pseudomonadati</taxon>
        <taxon>Bdellovibrionota</taxon>
        <taxon>Oligoflexia</taxon>
        <taxon>Silvanigrellales</taxon>
        <taxon>Silvanigrellaceae</taxon>
        <taxon>Silvanigrella</taxon>
    </lineage>
</organism>
<evidence type="ECO:0008006" key="4">
    <source>
        <dbReference type="Google" id="ProtNLM"/>
    </source>
</evidence>
<feature type="signal peptide" evidence="1">
    <location>
        <begin position="1"/>
        <end position="29"/>
    </location>
</feature>
<keyword evidence="3" id="KW-1185">Reference proteome</keyword>
<evidence type="ECO:0000256" key="1">
    <source>
        <dbReference type="SAM" id="SignalP"/>
    </source>
</evidence>
<dbReference type="Proteomes" id="UP000184731">
    <property type="component" value="Chromosome"/>
</dbReference>
<gene>
    <name evidence="2" type="ORF">AXG55_11720</name>
</gene>
<dbReference type="OrthoDB" id="5294497at2"/>
<dbReference type="AlphaFoldDB" id="A0A1L4D2V9"/>
<name>A0A1L4D2V9_9BACT</name>
<protein>
    <recommendedName>
        <fullName evidence="4">Outer membrane protein beta-barrel domain-containing protein</fullName>
    </recommendedName>
</protein>
<feature type="chain" id="PRO_5012860282" description="Outer membrane protein beta-barrel domain-containing protein" evidence="1">
    <location>
        <begin position="30"/>
        <end position="261"/>
    </location>
</feature>
<evidence type="ECO:0000313" key="2">
    <source>
        <dbReference type="EMBL" id="APJ04536.1"/>
    </source>
</evidence>
<dbReference type="EMBL" id="CP017834">
    <property type="protein sequence ID" value="APJ04536.1"/>
    <property type="molecule type" value="Genomic_DNA"/>
</dbReference>
<dbReference type="KEGG" id="saqi:AXG55_11720"/>
<dbReference type="Pfam" id="PF20230">
    <property type="entry name" value="DUF6588"/>
    <property type="match status" value="1"/>
</dbReference>